<dbReference type="STRING" id="191770.SAMN04488013_12011"/>
<evidence type="ECO:0000313" key="5">
    <source>
        <dbReference type="Proteomes" id="UP000307201"/>
    </source>
</evidence>
<gene>
    <name evidence="4" type="ORF">FEZ48_02060</name>
</gene>
<feature type="transmembrane region" description="Helical" evidence="3">
    <location>
        <begin position="28"/>
        <end position="51"/>
    </location>
</feature>
<dbReference type="OrthoDB" id="2135987at2"/>
<dbReference type="NCBIfam" id="NF041002">
    <property type="entry name" value="pilin_ComGF"/>
    <property type="match status" value="1"/>
</dbReference>
<evidence type="ECO:0000256" key="2">
    <source>
        <dbReference type="ARBA" id="ARBA00023287"/>
    </source>
</evidence>
<dbReference type="Proteomes" id="UP000307201">
    <property type="component" value="Unassembled WGS sequence"/>
</dbReference>
<dbReference type="AlphaFoldDB" id="A0A5R9C7R5"/>
<sequence>MPLKWRGTRLKRKSWKSYLSIGTNDDGFTLLEVMVAISLLSLGVLLLSNFVEQSSRIQQEIKADRQIEWHLFLNQIEYDLREGQLIHMSSERIVVERPSEDGKTERITYERYYKLIRRRLGGAGHQPVLTQLKEIHMENNTGQIWISATFQNGESYTAGLALPLKEDEEQVSNEK</sequence>
<accession>A0A5R9C7R5</accession>
<dbReference type="InterPro" id="IPR016977">
    <property type="entry name" value="ComGF"/>
</dbReference>
<comment type="caution">
    <text evidence="4">The sequence shown here is derived from an EMBL/GenBank/DDBJ whole genome shotgun (WGS) entry which is preliminary data.</text>
</comment>
<evidence type="ECO:0000256" key="1">
    <source>
        <dbReference type="ARBA" id="ARBA00004241"/>
    </source>
</evidence>
<name>A0A5R9C7R5_9LACT</name>
<comment type="subcellular location">
    <subcellularLocation>
        <location evidence="1">Cell surface</location>
    </subcellularLocation>
</comment>
<protein>
    <submittedName>
        <fullName evidence="4">Prepilin-type N-terminal cleavage/methylation domain-containing protein</fullName>
    </submittedName>
</protein>
<organism evidence="4 5">
    <name type="scientific">Marinilactibacillus psychrotolerans</name>
    <dbReference type="NCBI Taxonomy" id="191770"/>
    <lineage>
        <taxon>Bacteria</taxon>
        <taxon>Bacillati</taxon>
        <taxon>Bacillota</taxon>
        <taxon>Bacilli</taxon>
        <taxon>Lactobacillales</taxon>
        <taxon>Carnobacteriaceae</taxon>
        <taxon>Marinilactibacillus</taxon>
    </lineage>
</organism>
<proteinExistence type="predicted"/>
<dbReference type="GO" id="GO:0009986">
    <property type="term" value="C:cell surface"/>
    <property type="evidence" value="ECO:0007669"/>
    <property type="project" value="UniProtKB-SubCell"/>
</dbReference>
<dbReference type="Pfam" id="PF07963">
    <property type="entry name" value="N_methyl"/>
    <property type="match status" value="1"/>
</dbReference>
<keyword evidence="3" id="KW-1133">Transmembrane helix</keyword>
<dbReference type="InterPro" id="IPR012902">
    <property type="entry name" value="N_methyl_site"/>
</dbReference>
<evidence type="ECO:0000313" key="4">
    <source>
        <dbReference type="EMBL" id="TLQ09247.1"/>
    </source>
</evidence>
<dbReference type="GO" id="GO:0030420">
    <property type="term" value="P:establishment of competence for transformation"/>
    <property type="evidence" value="ECO:0007669"/>
    <property type="project" value="UniProtKB-KW"/>
</dbReference>
<keyword evidence="2" id="KW-0178">Competence</keyword>
<dbReference type="EMBL" id="VBTE01000003">
    <property type="protein sequence ID" value="TLQ09247.1"/>
    <property type="molecule type" value="Genomic_DNA"/>
</dbReference>
<evidence type="ECO:0000256" key="3">
    <source>
        <dbReference type="SAM" id="Phobius"/>
    </source>
</evidence>
<keyword evidence="3" id="KW-0812">Transmembrane</keyword>
<reference evidence="4 5" key="1">
    <citation type="submission" date="2019-05" db="EMBL/GenBank/DDBJ databases">
        <title>The metagenome of a microbial culture collection derived from dairy environment covers the genomic content of the human microbiome.</title>
        <authorList>
            <person name="Roder T."/>
            <person name="Wuthrich D."/>
            <person name="Sattari Z."/>
            <person name="Von Ah U."/>
            <person name="Bar C."/>
            <person name="Ronchi F."/>
            <person name="Macpherson A.J."/>
            <person name="Ganal-Vonarburg S.C."/>
            <person name="Bruggmann R."/>
            <person name="Vergeres G."/>
        </authorList>
    </citation>
    <scope>NUCLEOTIDE SEQUENCE [LARGE SCALE GENOMIC DNA]</scope>
    <source>
        <strain evidence="4 5">FAM 24235</strain>
    </source>
</reference>
<keyword evidence="3" id="KW-0472">Membrane</keyword>
<dbReference type="NCBIfam" id="TIGR02532">
    <property type="entry name" value="IV_pilin_GFxxxE"/>
    <property type="match status" value="1"/>
</dbReference>
<dbReference type="Pfam" id="PF15980">
    <property type="entry name" value="ComGF"/>
    <property type="match status" value="1"/>
</dbReference>